<protein>
    <submittedName>
        <fullName evidence="1">Uncharacterized protein</fullName>
    </submittedName>
</protein>
<sequence length="92" mass="10239">MDIERAATAWDNFTRTEGIDGTRYGLFPHPDVTDIYIVIWSWAKPPVSDDPYNVTTIQIAGRFGVQIGSSAYTLDLRGALAYTLDRIKGLTT</sequence>
<reference evidence="1" key="1">
    <citation type="journal article" date="2015" name="Nature">
        <title>Complex archaea that bridge the gap between prokaryotes and eukaryotes.</title>
        <authorList>
            <person name="Spang A."/>
            <person name="Saw J.H."/>
            <person name="Jorgensen S.L."/>
            <person name="Zaremba-Niedzwiedzka K."/>
            <person name="Martijn J."/>
            <person name="Lind A.E."/>
            <person name="van Eijk R."/>
            <person name="Schleper C."/>
            <person name="Guy L."/>
            <person name="Ettema T.J."/>
        </authorList>
    </citation>
    <scope>NUCLEOTIDE SEQUENCE</scope>
</reference>
<accession>A0A0F9W6S7</accession>
<organism evidence="1">
    <name type="scientific">marine sediment metagenome</name>
    <dbReference type="NCBI Taxonomy" id="412755"/>
    <lineage>
        <taxon>unclassified sequences</taxon>
        <taxon>metagenomes</taxon>
        <taxon>ecological metagenomes</taxon>
    </lineage>
</organism>
<dbReference type="EMBL" id="LAZR01000337">
    <property type="protein sequence ID" value="KKN73748.1"/>
    <property type="molecule type" value="Genomic_DNA"/>
</dbReference>
<proteinExistence type="predicted"/>
<name>A0A0F9W6S7_9ZZZZ</name>
<comment type="caution">
    <text evidence="1">The sequence shown here is derived from an EMBL/GenBank/DDBJ whole genome shotgun (WGS) entry which is preliminary data.</text>
</comment>
<evidence type="ECO:0000313" key="1">
    <source>
        <dbReference type="EMBL" id="KKN73748.1"/>
    </source>
</evidence>
<dbReference type="AlphaFoldDB" id="A0A0F9W6S7"/>
<gene>
    <name evidence="1" type="ORF">LCGC14_0396960</name>
</gene>